<dbReference type="EMBL" id="UGHD01000002">
    <property type="protein sequence ID" value="STO57146.1"/>
    <property type="molecule type" value="Genomic_DNA"/>
</dbReference>
<dbReference type="InterPro" id="IPR003018">
    <property type="entry name" value="GAF"/>
</dbReference>
<dbReference type="InterPro" id="IPR002078">
    <property type="entry name" value="Sigma_54_int"/>
</dbReference>
<protein>
    <submittedName>
        <fullName evidence="7">Acetoin catabolism regulatory protein</fullName>
    </submittedName>
</protein>
<sequence length="672" mass="73905">MSKTNKDDRYSVPEENAGVKASWEAFINDAMPSLEASSLQTPNLRHLIHQSWLRCQTDHVDPMRAKASLTLNSDGLAELRHRHARLIDASTPCMAQSHDILSPTGTVMILTDPNGTILDVEGDASARVRDPLQATRLVPGGRWSESDMGTNAIGTALQTGQPVQIHAAEHFCEGIQRWTCSATVIRDPIDKAILGVIDVSGLSQNYSRHSLALAMTTAARIESRLSRQEMEHRYHLVESGINRLVTKNGNGYLLFDRRGYLVKADGRATPVLVGAGFKSLNSPVRINALNLDIPEHERPACPDWLRPEWVEAVVNNGHIIGSIVHIPIPRLTSFRTKSKTGKNRVAASLNGIVGQSPQLVEALTKARQLAKARVPVLLLGETGVGKELFAKGIHQASQDEKEPFVVLNCGGLSKDLLSSELFGYADGAFTGARKGGLAGKIEAADGGTLFLDEIGEMPMDIQPHLLRVLESGEIYRLGENTPRRVRFRLIAATNRDLRVSVDEGVFRMDLFYRIAVTSIRIPPLRDRSGDIPLLTDWLIQHLCQHHELPLQSLSAEARSMLEAYSWPGNVRELRNIIESMLLMSTSDTLSVEDLPPEIANPFCTCSSVNESGLSGRSPLEQVESHQIRTTLHQCEGNLTLVAQKLGIAKSTLYLKLKKYGLNQEVNAIRASH</sequence>
<dbReference type="InterPro" id="IPR027417">
    <property type="entry name" value="P-loop_NTPase"/>
</dbReference>
<evidence type="ECO:0000256" key="3">
    <source>
        <dbReference type="ARBA" id="ARBA00023015"/>
    </source>
</evidence>
<feature type="domain" description="Sigma-54 factor interaction" evidence="6">
    <location>
        <begin position="352"/>
        <end position="582"/>
    </location>
</feature>
<evidence type="ECO:0000259" key="6">
    <source>
        <dbReference type="PROSITE" id="PS50045"/>
    </source>
</evidence>
<dbReference type="PROSITE" id="PS50045">
    <property type="entry name" value="SIGMA54_INTERACT_4"/>
    <property type="match status" value="1"/>
</dbReference>
<dbReference type="SUPFAM" id="SSF46689">
    <property type="entry name" value="Homeodomain-like"/>
    <property type="match status" value="1"/>
</dbReference>
<dbReference type="CDD" id="cd00009">
    <property type="entry name" value="AAA"/>
    <property type="match status" value="1"/>
</dbReference>
<dbReference type="InterPro" id="IPR025943">
    <property type="entry name" value="Sigma_54_int_dom_ATP-bd_2"/>
</dbReference>
<dbReference type="GO" id="GO:0043565">
    <property type="term" value="F:sequence-specific DNA binding"/>
    <property type="evidence" value="ECO:0007669"/>
    <property type="project" value="InterPro"/>
</dbReference>
<accession>A0A377HM00</accession>
<dbReference type="SMART" id="SM00382">
    <property type="entry name" value="AAA"/>
    <property type="match status" value="1"/>
</dbReference>
<dbReference type="Gene3D" id="3.30.450.40">
    <property type="match status" value="1"/>
</dbReference>
<dbReference type="PROSITE" id="PS00688">
    <property type="entry name" value="SIGMA54_INTERACT_3"/>
    <property type="match status" value="1"/>
</dbReference>
<dbReference type="GO" id="GO:0006355">
    <property type="term" value="P:regulation of DNA-templated transcription"/>
    <property type="evidence" value="ECO:0007669"/>
    <property type="project" value="InterPro"/>
</dbReference>
<keyword evidence="3" id="KW-0805">Transcription regulation</keyword>
<dbReference type="Gene3D" id="3.40.50.300">
    <property type="entry name" value="P-loop containing nucleotide triphosphate hydrolases"/>
    <property type="match status" value="1"/>
</dbReference>
<name>A0A377HM00_GRIHO</name>
<dbReference type="PROSITE" id="PS00675">
    <property type="entry name" value="SIGMA54_INTERACT_1"/>
    <property type="match status" value="1"/>
</dbReference>
<reference evidence="7 8" key="1">
    <citation type="submission" date="2018-06" db="EMBL/GenBank/DDBJ databases">
        <authorList>
            <consortium name="Pathogen Informatics"/>
            <person name="Doyle S."/>
        </authorList>
    </citation>
    <scope>NUCLEOTIDE SEQUENCE [LARGE SCALE GENOMIC DNA]</scope>
    <source>
        <strain evidence="7 8">NCTC11645</strain>
    </source>
</reference>
<keyword evidence="4" id="KW-0238">DNA-binding</keyword>
<dbReference type="PANTHER" id="PTHR32071:SF81">
    <property type="entry name" value="PROPIONATE CATABOLISM OPERON REGULATORY PROTEIN"/>
    <property type="match status" value="1"/>
</dbReference>
<evidence type="ECO:0000256" key="1">
    <source>
        <dbReference type="ARBA" id="ARBA00022741"/>
    </source>
</evidence>
<evidence type="ECO:0000313" key="7">
    <source>
        <dbReference type="EMBL" id="STO57146.1"/>
    </source>
</evidence>
<dbReference type="FunFam" id="3.40.50.300:FF:000006">
    <property type="entry name" value="DNA-binding transcriptional regulator NtrC"/>
    <property type="match status" value="1"/>
</dbReference>
<dbReference type="AlphaFoldDB" id="A0A377HM00"/>
<dbReference type="PANTHER" id="PTHR32071">
    <property type="entry name" value="TRANSCRIPTIONAL REGULATORY PROTEIN"/>
    <property type="match status" value="1"/>
</dbReference>
<dbReference type="SUPFAM" id="SSF52540">
    <property type="entry name" value="P-loop containing nucleoside triphosphate hydrolases"/>
    <property type="match status" value="1"/>
</dbReference>
<dbReference type="Proteomes" id="UP000254512">
    <property type="component" value="Unassembled WGS sequence"/>
</dbReference>
<dbReference type="InterPro" id="IPR025662">
    <property type="entry name" value="Sigma_54_int_dom_ATP-bd_1"/>
</dbReference>
<evidence type="ECO:0000256" key="4">
    <source>
        <dbReference type="ARBA" id="ARBA00023125"/>
    </source>
</evidence>
<dbReference type="Pfam" id="PF25601">
    <property type="entry name" value="AAA_lid_14"/>
    <property type="match status" value="1"/>
</dbReference>
<keyword evidence="2" id="KW-0067">ATP-binding</keyword>
<dbReference type="InterPro" id="IPR009057">
    <property type="entry name" value="Homeodomain-like_sf"/>
</dbReference>
<dbReference type="InterPro" id="IPR058031">
    <property type="entry name" value="AAA_lid_NorR"/>
</dbReference>
<organism evidence="7 8">
    <name type="scientific">Grimontia hollisae</name>
    <name type="common">Vibrio hollisae</name>
    <dbReference type="NCBI Taxonomy" id="673"/>
    <lineage>
        <taxon>Bacteria</taxon>
        <taxon>Pseudomonadati</taxon>
        <taxon>Pseudomonadota</taxon>
        <taxon>Gammaproteobacteria</taxon>
        <taxon>Vibrionales</taxon>
        <taxon>Vibrionaceae</taxon>
        <taxon>Grimontia</taxon>
    </lineage>
</organism>
<dbReference type="Pfam" id="PF02954">
    <property type="entry name" value="HTH_8"/>
    <property type="match status" value="1"/>
</dbReference>
<keyword evidence="1" id="KW-0547">Nucleotide-binding</keyword>
<dbReference type="Gene3D" id="1.10.10.60">
    <property type="entry name" value="Homeodomain-like"/>
    <property type="match status" value="1"/>
</dbReference>
<dbReference type="Gene3D" id="1.10.8.60">
    <property type="match status" value="1"/>
</dbReference>
<dbReference type="RefSeq" id="WP_199249621.1">
    <property type="nucleotide sequence ID" value="NZ_CP046851.1"/>
</dbReference>
<dbReference type="Pfam" id="PF00158">
    <property type="entry name" value="Sigma54_activat"/>
    <property type="match status" value="1"/>
</dbReference>
<dbReference type="InterPro" id="IPR003593">
    <property type="entry name" value="AAA+_ATPase"/>
</dbReference>
<dbReference type="PRINTS" id="PR01590">
    <property type="entry name" value="HTHFIS"/>
</dbReference>
<evidence type="ECO:0000256" key="2">
    <source>
        <dbReference type="ARBA" id="ARBA00022840"/>
    </source>
</evidence>
<proteinExistence type="predicted"/>
<evidence type="ECO:0000256" key="5">
    <source>
        <dbReference type="ARBA" id="ARBA00023163"/>
    </source>
</evidence>
<dbReference type="STRING" id="673.AL542_03625"/>
<dbReference type="InterPro" id="IPR002197">
    <property type="entry name" value="HTH_Fis"/>
</dbReference>
<dbReference type="InterPro" id="IPR029016">
    <property type="entry name" value="GAF-like_dom_sf"/>
</dbReference>
<evidence type="ECO:0000313" key="8">
    <source>
        <dbReference type="Proteomes" id="UP000254512"/>
    </source>
</evidence>
<dbReference type="GO" id="GO:0005524">
    <property type="term" value="F:ATP binding"/>
    <property type="evidence" value="ECO:0007669"/>
    <property type="project" value="UniProtKB-KW"/>
</dbReference>
<dbReference type="PROSITE" id="PS00676">
    <property type="entry name" value="SIGMA54_INTERACT_2"/>
    <property type="match status" value="1"/>
</dbReference>
<dbReference type="Pfam" id="PF01590">
    <property type="entry name" value="GAF"/>
    <property type="match status" value="1"/>
</dbReference>
<keyword evidence="5" id="KW-0804">Transcription</keyword>
<gene>
    <name evidence="7" type="primary">acoR_1</name>
    <name evidence="7" type="ORF">NCTC11645_01530</name>
</gene>
<dbReference type="InterPro" id="IPR025944">
    <property type="entry name" value="Sigma_54_int_dom_CS"/>
</dbReference>